<dbReference type="InterPro" id="IPR027417">
    <property type="entry name" value="P-loop_NTPase"/>
</dbReference>
<dbReference type="Proteomes" id="UP000177011">
    <property type="component" value="Unassembled WGS sequence"/>
</dbReference>
<dbReference type="InterPro" id="IPR003593">
    <property type="entry name" value="AAA+_ATPase"/>
</dbReference>
<dbReference type="SUPFAM" id="SSF47446">
    <property type="entry name" value="Signal peptide-binding domain"/>
    <property type="match status" value="1"/>
</dbReference>
<feature type="binding site" evidence="10">
    <location>
        <begin position="182"/>
        <end position="186"/>
    </location>
    <ligand>
        <name>GTP</name>
        <dbReference type="ChEBI" id="CHEBI:37565"/>
    </ligand>
</feature>
<comment type="subcellular location">
    <subcellularLocation>
        <location evidence="10">Cytoplasm</location>
    </subcellularLocation>
    <text evidence="10">The SRP-RNC complex is targeted to the cytoplasmic membrane.</text>
</comment>
<feature type="domain" description="SRP54-type proteins GTP-binding" evidence="12">
    <location>
        <begin position="96"/>
        <end position="288"/>
    </location>
</feature>
<dbReference type="Pfam" id="PF02978">
    <property type="entry name" value="SRP_SPB"/>
    <property type="match status" value="1"/>
</dbReference>
<evidence type="ECO:0000259" key="11">
    <source>
        <dbReference type="SMART" id="SM00382"/>
    </source>
</evidence>
<evidence type="ECO:0000256" key="8">
    <source>
        <dbReference type="ARBA" id="ARBA00023274"/>
    </source>
</evidence>
<evidence type="ECO:0000256" key="7">
    <source>
        <dbReference type="ARBA" id="ARBA00023135"/>
    </source>
</evidence>
<dbReference type="AlphaFoldDB" id="A0A1F8DWV5"/>
<dbReference type="InterPro" id="IPR022941">
    <property type="entry name" value="SRP54"/>
</dbReference>
<feature type="binding site" evidence="10">
    <location>
        <begin position="240"/>
        <end position="243"/>
    </location>
    <ligand>
        <name>GTP</name>
        <dbReference type="ChEBI" id="CHEBI:37565"/>
    </ligand>
</feature>
<evidence type="ECO:0000313" key="14">
    <source>
        <dbReference type="EMBL" id="OGM93013.1"/>
    </source>
</evidence>
<dbReference type="Pfam" id="PF00448">
    <property type="entry name" value="SRP54"/>
    <property type="match status" value="1"/>
</dbReference>
<evidence type="ECO:0000259" key="13">
    <source>
        <dbReference type="SMART" id="SM00963"/>
    </source>
</evidence>
<feature type="binding site" evidence="10">
    <location>
        <begin position="103"/>
        <end position="110"/>
    </location>
    <ligand>
        <name>GTP</name>
        <dbReference type="ChEBI" id="CHEBI:37565"/>
    </ligand>
</feature>
<dbReference type="GO" id="GO:0006614">
    <property type="term" value="P:SRP-dependent cotranslational protein targeting to membrane"/>
    <property type="evidence" value="ECO:0007669"/>
    <property type="project" value="InterPro"/>
</dbReference>
<protein>
    <recommendedName>
        <fullName evidence="10">Signal recognition particle protein</fullName>
        <ecNumber evidence="10">3.6.5.4</ecNumber>
    </recommendedName>
    <alternativeName>
        <fullName evidence="10">Fifty-four homolog</fullName>
    </alternativeName>
</protein>
<dbReference type="SMART" id="SM00962">
    <property type="entry name" value="SRP54"/>
    <property type="match status" value="1"/>
</dbReference>
<evidence type="ECO:0000256" key="10">
    <source>
        <dbReference type="HAMAP-Rule" id="MF_00306"/>
    </source>
</evidence>
<dbReference type="PANTHER" id="PTHR11564">
    <property type="entry name" value="SIGNAL RECOGNITION PARTICLE 54K PROTEIN SRP54"/>
    <property type="match status" value="1"/>
</dbReference>
<dbReference type="GO" id="GO:0005525">
    <property type="term" value="F:GTP binding"/>
    <property type="evidence" value="ECO:0007669"/>
    <property type="project" value="UniProtKB-UniRule"/>
</dbReference>
<dbReference type="GO" id="GO:0008312">
    <property type="term" value="F:7S RNA binding"/>
    <property type="evidence" value="ECO:0007669"/>
    <property type="project" value="InterPro"/>
</dbReference>
<comment type="function">
    <text evidence="10">Involved in targeting and insertion of nascent membrane proteins into the cytoplasmic membrane. Binds to the hydrophobic signal sequence of the ribosome-nascent chain (RNC) as it emerges from the ribosomes. The SRP-RNC complex is then targeted to the cytoplasmic membrane where it interacts with the SRP receptor FtsY.</text>
</comment>
<gene>
    <name evidence="10" type="primary">ffh</name>
    <name evidence="14" type="ORF">A2935_03810</name>
</gene>
<dbReference type="Gene3D" id="1.20.120.140">
    <property type="entry name" value="Signal recognition particle SRP54, nucleotide-binding domain"/>
    <property type="match status" value="1"/>
</dbReference>
<evidence type="ECO:0000256" key="2">
    <source>
        <dbReference type="ARBA" id="ARBA00022490"/>
    </source>
</evidence>
<proteinExistence type="inferred from homology"/>
<dbReference type="InterPro" id="IPR000897">
    <property type="entry name" value="SRP54_GTPase_dom"/>
</dbReference>
<dbReference type="EC" id="3.6.5.4" evidence="10"/>
<dbReference type="SMART" id="SM00382">
    <property type="entry name" value="AAA"/>
    <property type="match status" value="1"/>
</dbReference>
<keyword evidence="3 10" id="KW-0547">Nucleotide-binding</keyword>
<dbReference type="PANTHER" id="PTHR11564:SF5">
    <property type="entry name" value="SIGNAL RECOGNITION PARTICLE SUBUNIT SRP54"/>
    <property type="match status" value="1"/>
</dbReference>
<dbReference type="SMART" id="SM00963">
    <property type="entry name" value="SRP54_N"/>
    <property type="match status" value="1"/>
</dbReference>
<keyword evidence="4 10" id="KW-0378">Hydrolase</keyword>
<evidence type="ECO:0000256" key="1">
    <source>
        <dbReference type="ARBA" id="ARBA00005450"/>
    </source>
</evidence>
<accession>A0A1F8DWV5</accession>
<comment type="catalytic activity">
    <reaction evidence="9 10">
        <text>GTP + H2O = GDP + phosphate + H(+)</text>
        <dbReference type="Rhea" id="RHEA:19669"/>
        <dbReference type="ChEBI" id="CHEBI:15377"/>
        <dbReference type="ChEBI" id="CHEBI:15378"/>
        <dbReference type="ChEBI" id="CHEBI:37565"/>
        <dbReference type="ChEBI" id="CHEBI:43474"/>
        <dbReference type="ChEBI" id="CHEBI:58189"/>
        <dbReference type="EC" id="3.6.5.4"/>
    </reaction>
</comment>
<evidence type="ECO:0000256" key="5">
    <source>
        <dbReference type="ARBA" id="ARBA00022884"/>
    </source>
</evidence>
<name>A0A1F8DWV5_9BACT</name>
<feature type="domain" description="Signal recognition particle SRP54 helical bundle" evidence="13">
    <location>
        <begin position="1"/>
        <end position="86"/>
    </location>
</feature>
<evidence type="ECO:0000256" key="3">
    <source>
        <dbReference type="ARBA" id="ARBA00022741"/>
    </source>
</evidence>
<evidence type="ECO:0000256" key="6">
    <source>
        <dbReference type="ARBA" id="ARBA00023134"/>
    </source>
</evidence>
<reference evidence="14 15" key="1">
    <citation type="journal article" date="2016" name="Nat. Commun.">
        <title>Thousands of microbial genomes shed light on interconnected biogeochemical processes in an aquifer system.</title>
        <authorList>
            <person name="Anantharaman K."/>
            <person name="Brown C.T."/>
            <person name="Hug L.A."/>
            <person name="Sharon I."/>
            <person name="Castelle C.J."/>
            <person name="Probst A.J."/>
            <person name="Thomas B.C."/>
            <person name="Singh A."/>
            <person name="Wilkins M.J."/>
            <person name="Karaoz U."/>
            <person name="Brodie E.L."/>
            <person name="Williams K.H."/>
            <person name="Hubbard S.S."/>
            <person name="Banfield J.F."/>
        </authorList>
    </citation>
    <scope>NUCLEOTIDE SEQUENCE [LARGE SCALE GENOMIC DNA]</scope>
</reference>
<comment type="subunit">
    <text evidence="10">Part of the signal recognition particle protein translocation system, which is composed of SRP and FtsY.</text>
</comment>
<keyword evidence="5 10" id="KW-0694">RNA-binding</keyword>
<dbReference type="GO" id="GO:0048500">
    <property type="term" value="C:signal recognition particle"/>
    <property type="evidence" value="ECO:0007669"/>
    <property type="project" value="UniProtKB-UniRule"/>
</dbReference>
<dbReference type="GO" id="GO:0003924">
    <property type="term" value="F:GTPase activity"/>
    <property type="evidence" value="ECO:0007669"/>
    <property type="project" value="UniProtKB-UniRule"/>
</dbReference>
<dbReference type="InterPro" id="IPR004125">
    <property type="entry name" value="Signal_recog_particle_SRP54_M"/>
</dbReference>
<keyword evidence="6 10" id="KW-0342">GTP-binding</keyword>
<keyword evidence="8 10" id="KW-0687">Ribonucleoprotein</keyword>
<evidence type="ECO:0000256" key="9">
    <source>
        <dbReference type="ARBA" id="ARBA00048027"/>
    </source>
</evidence>
<dbReference type="SUPFAM" id="SSF47364">
    <property type="entry name" value="Domain of the SRP/SRP receptor G-proteins"/>
    <property type="match status" value="1"/>
</dbReference>
<dbReference type="SUPFAM" id="SSF52540">
    <property type="entry name" value="P-loop containing nucleoside triphosphate hydrolases"/>
    <property type="match status" value="1"/>
</dbReference>
<keyword evidence="2 10" id="KW-0963">Cytoplasm</keyword>
<dbReference type="HAMAP" id="MF_00306">
    <property type="entry name" value="SRP54"/>
    <property type="match status" value="1"/>
</dbReference>
<feature type="domain" description="AAA+ ATPase" evidence="11">
    <location>
        <begin position="95"/>
        <end position="293"/>
    </location>
</feature>
<organism evidence="14 15">
    <name type="scientific">Candidatus Wolfebacteria bacterium RIFCSPLOWO2_01_FULL_47_17b</name>
    <dbReference type="NCBI Taxonomy" id="1802558"/>
    <lineage>
        <taxon>Bacteria</taxon>
        <taxon>Candidatus Wolfeibacteriota</taxon>
    </lineage>
</organism>
<dbReference type="Gene3D" id="3.40.50.300">
    <property type="entry name" value="P-loop containing nucleotide triphosphate hydrolases"/>
    <property type="match status" value="1"/>
</dbReference>
<comment type="similarity">
    <text evidence="1 10">Belongs to the GTP-binding SRP family. SRP54 subfamily.</text>
</comment>
<dbReference type="Pfam" id="PF02881">
    <property type="entry name" value="SRP54_N"/>
    <property type="match status" value="1"/>
</dbReference>
<dbReference type="InterPro" id="IPR036225">
    <property type="entry name" value="SRP/SRP_N"/>
</dbReference>
<evidence type="ECO:0000313" key="15">
    <source>
        <dbReference type="Proteomes" id="UP000177011"/>
    </source>
</evidence>
<dbReference type="Gene3D" id="1.10.260.30">
    <property type="entry name" value="Signal recognition particle, SRP54 subunit, M-domain"/>
    <property type="match status" value="1"/>
</dbReference>
<dbReference type="InterPro" id="IPR036891">
    <property type="entry name" value="Signal_recog_part_SRP54_M_sf"/>
</dbReference>
<evidence type="ECO:0000256" key="4">
    <source>
        <dbReference type="ARBA" id="ARBA00022801"/>
    </source>
</evidence>
<dbReference type="InterPro" id="IPR013822">
    <property type="entry name" value="Signal_recog_particl_SRP54_hlx"/>
</dbReference>
<dbReference type="InterPro" id="IPR042101">
    <property type="entry name" value="SRP54_N_sf"/>
</dbReference>
<keyword evidence="7 10" id="KW-0733">Signal recognition particle</keyword>
<evidence type="ECO:0000259" key="12">
    <source>
        <dbReference type="SMART" id="SM00962"/>
    </source>
</evidence>
<sequence>MFDSLSKELSGLINRLTTGTSIDRKAVEDILTDMKKILLQSDVDIELTDELIARIKKKTLDERPPAGMTLREHVLKTIYDELVVLLGDQAVGLIGKKRIMFVGLFGSGKTTTIGKLGRYLQKQGLKPAFVALDYHRPAAPQQLEQLGKQIGAPVHINAGKNPYDAAKEGLQKFTKYDTVIFDTAGRNALDKELADELKKLGEIIKPDEVLLVIPADLGKVARVQAEEFHKLVGVTGVIVSKMDGTAKAGGALAATSVTKAKVKFIGVGEKIDAFELYDPKRFVSRLLGLGDLETLLEKAKEAEIKPEAAEKLLEGRFTLQDFMEQMEAMSKMGGLSSIMKMIPGLGGKIPEEMMETQESRMKNFKVIIQSMTKQERETPSLINASRIKRIAKGSGRTEADVRELLNQYDKAKKLMKSFGGAAGMQRGQLKNLAKQFGFKF</sequence>
<comment type="domain">
    <text evidence="10">Composed of three domains: the N-terminal N domain, which is responsible for interactions with the ribosome, the central G domain, which binds GTP, and the C-terminal M domain, which binds the RNA and the signal sequence of the RNC.</text>
</comment>
<dbReference type="EMBL" id="MGIS01000016">
    <property type="protein sequence ID" value="OGM93013.1"/>
    <property type="molecule type" value="Genomic_DNA"/>
</dbReference>
<comment type="caution">
    <text evidence="14">The sequence shown here is derived from an EMBL/GenBank/DDBJ whole genome shotgun (WGS) entry which is preliminary data.</text>
</comment>